<evidence type="ECO:0000256" key="1">
    <source>
        <dbReference type="SAM" id="SignalP"/>
    </source>
</evidence>
<dbReference type="PANTHER" id="PTHR36578:SF1">
    <property type="entry name" value="APPLE DOMAIN-CONTAINING PROTEIN"/>
    <property type="match status" value="1"/>
</dbReference>
<dbReference type="HOGENOM" id="CLU_894713_0_0_1"/>
<feature type="signal peptide" evidence="1">
    <location>
        <begin position="1"/>
        <end position="16"/>
    </location>
</feature>
<dbReference type="STRING" id="671987.R0K2L6"/>
<evidence type="ECO:0008006" key="4">
    <source>
        <dbReference type="Google" id="ProtNLM"/>
    </source>
</evidence>
<dbReference type="RefSeq" id="XP_008025084.1">
    <property type="nucleotide sequence ID" value="XM_008026893.1"/>
</dbReference>
<evidence type="ECO:0000313" key="3">
    <source>
        <dbReference type="Proteomes" id="UP000016935"/>
    </source>
</evidence>
<reference evidence="2 3" key="2">
    <citation type="journal article" date="2013" name="PLoS Genet.">
        <title>Comparative genome structure, secondary metabolite, and effector coding capacity across Cochliobolus pathogens.</title>
        <authorList>
            <person name="Condon B.J."/>
            <person name="Leng Y."/>
            <person name="Wu D."/>
            <person name="Bushley K.E."/>
            <person name="Ohm R.A."/>
            <person name="Otillar R."/>
            <person name="Martin J."/>
            <person name="Schackwitz W."/>
            <person name="Grimwood J."/>
            <person name="MohdZainudin N."/>
            <person name="Xue C."/>
            <person name="Wang R."/>
            <person name="Manning V.A."/>
            <person name="Dhillon B."/>
            <person name="Tu Z.J."/>
            <person name="Steffenson B.J."/>
            <person name="Salamov A."/>
            <person name="Sun H."/>
            <person name="Lowry S."/>
            <person name="LaButti K."/>
            <person name="Han J."/>
            <person name="Copeland A."/>
            <person name="Lindquist E."/>
            <person name="Barry K."/>
            <person name="Schmutz J."/>
            <person name="Baker S.E."/>
            <person name="Ciuffetti L.M."/>
            <person name="Grigoriev I.V."/>
            <person name="Zhong S."/>
            <person name="Turgeon B.G."/>
        </authorList>
    </citation>
    <scope>NUCLEOTIDE SEQUENCE [LARGE SCALE GENOMIC DNA]</scope>
    <source>
        <strain evidence="3">28A</strain>
    </source>
</reference>
<dbReference type="EMBL" id="KB908592">
    <property type="protein sequence ID" value="EOA87383.1"/>
    <property type="molecule type" value="Genomic_DNA"/>
</dbReference>
<keyword evidence="3" id="KW-1185">Reference proteome</keyword>
<protein>
    <recommendedName>
        <fullName evidence="4">Apple domain-containing protein</fullName>
    </recommendedName>
</protein>
<sequence length="371" mass="40416">MKSILALPAILGAVSAAAVPRAQSPCVSNGRSTAPEPAVNTLAGFNESANYSMLARNAVKPEGYELIMSDTKCALSSSKYMRYSRMSSYDSQTCAKMCDSHPGCDTFNIYVERYPSVVPDESCPNPSAIFFAICALYSEPITSAACDNPGQFIGPQDASGNPFRTAIRASNAYRRLRVKEVIVTVTTTRNILTDPERLKVYVHTGSAKHHANATTSSVAKVTPSIPIKDTAPMMAMHGPLRIYTVTEAEITSRQSLDDTVPMMAIHGPLQISTLEPKITPCPTVDDTAAMMGKHGPLHISTVTEDDTEDDIDEGSSAWVSSFYSMMRELHPEVSIRPVSSTRGWNGRLWMRNAHTEPTPMPRQLSETITYV</sequence>
<accession>R0K2L6</accession>
<reference evidence="2 3" key="1">
    <citation type="journal article" date="2012" name="PLoS Pathog.">
        <title>Diverse lifestyles and strategies of plant pathogenesis encoded in the genomes of eighteen Dothideomycetes fungi.</title>
        <authorList>
            <person name="Ohm R.A."/>
            <person name="Feau N."/>
            <person name="Henrissat B."/>
            <person name="Schoch C.L."/>
            <person name="Horwitz B.A."/>
            <person name="Barry K.W."/>
            <person name="Condon B.J."/>
            <person name="Copeland A.C."/>
            <person name="Dhillon B."/>
            <person name="Glaser F."/>
            <person name="Hesse C.N."/>
            <person name="Kosti I."/>
            <person name="LaButti K."/>
            <person name="Lindquist E.A."/>
            <person name="Lucas S."/>
            <person name="Salamov A.A."/>
            <person name="Bradshaw R.E."/>
            <person name="Ciuffetti L."/>
            <person name="Hamelin R.C."/>
            <person name="Kema G.H.J."/>
            <person name="Lawrence C."/>
            <person name="Scott J.A."/>
            <person name="Spatafora J.W."/>
            <person name="Turgeon B.G."/>
            <person name="de Wit P.J.G.M."/>
            <person name="Zhong S."/>
            <person name="Goodwin S.B."/>
            <person name="Grigoriev I.V."/>
        </authorList>
    </citation>
    <scope>NUCLEOTIDE SEQUENCE [LARGE SCALE GENOMIC DNA]</scope>
    <source>
        <strain evidence="3">28A</strain>
    </source>
</reference>
<dbReference type="AlphaFoldDB" id="R0K2L6"/>
<organism evidence="2 3">
    <name type="scientific">Exserohilum turcicum (strain 28A)</name>
    <name type="common">Northern leaf blight fungus</name>
    <name type="synonym">Setosphaeria turcica</name>
    <dbReference type="NCBI Taxonomy" id="671987"/>
    <lineage>
        <taxon>Eukaryota</taxon>
        <taxon>Fungi</taxon>
        <taxon>Dikarya</taxon>
        <taxon>Ascomycota</taxon>
        <taxon>Pezizomycotina</taxon>
        <taxon>Dothideomycetes</taxon>
        <taxon>Pleosporomycetidae</taxon>
        <taxon>Pleosporales</taxon>
        <taxon>Pleosporineae</taxon>
        <taxon>Pleosporaceae</taxon>
        <taxon>Exserohilum</taxon>
    </lineage>
</organism>
<keyword evidence="1" id="KW-0732">Signal</keyword>
<name>R0K2L6_EXST2</name>
<dbReference type="GeneID" id="19403567"/>
<dbReference type="Proteomes" id="UP000016935">
    <property type="component" value="Unassembled WGS sequence"/>
</dbReference>
<gene>
    <name evidence="2" type="ORF">SETTUDRAFT_31652</name>
</gene>
<dbReference type="PANTHER" id="PTHR36578">
    <property type="entry name" value="CHROMOSOME 15, WHOLE GENOME SHOTGUN SEQUENCE"/>
    <property type="match status" value="1"/>
</dbReference>
<proteinExistence type="predicted"/>
<dbReference type="OrthoDB" id="271448at2759"/>
<evidence type="ECO:0000313" key="2">
    <source>
        <dbReference type="EMBL" id="EOA87383.1"/>
    </source>
</evidence>
<feature type="chain" id="PRO_5004343778" description="Apple domain-containing protein" evidence="1">
    <location>
        <begin position="17"/>
        <end position="371"/>
    </location>
</feature>